<dbReference type="AlphaFoldDB" id="A0A931G786"/>
<gene>
    <name evidence="1" type="ORF">H0S81_04545</name>
</gene>
<sequence>MSNFKQYLAAMASANCLGPDIEWVFHPGMLPESKRKWWGDFKTRPAAHEGIDICFYRTGTGPIRQLPAGARVPAWSSGTVLNICDDFLGTTLVVAPQAFVSERTRILEVYSHLSVCNEITPGTGLGAGQIIAQTADTHATGSVLPPHLHLSCIEVPAHIQADALNWTLFPRRDNVNVINPVFME</sequence>
<dbReference type="InterPro" id="IPR011055">
    <property type="entry name" value="Dup_hybrid_motif"/>
</dbReference>
<dbReference type="SUPFAM" id="SSF51261">
    <property type="entry name" value="Duplicated hybrid motif"/>
    <property type="match status" value="1"/>
</dbReference>
<comment type="caution">
    <text evidence="1">The sequence shown here is derived from an EMBL/GenBank/DDBJ whole genome shotgun (WGS) entry which is preliminary data.</text>
</comment>
<dbReference type="CDD" id="cd12797">
    <property type="entry name" value="M23_peptidase"/>
    <property type="match status" value="1"/>
</dbReference>
<dbReference type="EMBL" id="JACCQK010000229">
    <property type="protein sequence ID" value="MBG0779176.1"/>
    <property type="molecule type" value="Genomic_DNA"/>
</dbReference>
<dbReference type="Proteomes" id="UP000706172">
    <property type="component" value="Unassembled WGS sequence"/>
</dbReference>
<evidence type="ECO:0000313" key="2">
    <source>
        <dbReference type="Proteomes" id="UP000706172"/>
    </source>
</evidence>
<reference evidence="1" key="1">
    <citation type="submission" date="2020-07" db="EMBL/GenBank/DDBJ databases">
        <title>Severe corrosion of carbon steel in oil field produced water can be linked to methanogenic archaea containing a special type of NiFe hydrogenase.</title>
        <authorList>
            <person name="Lahme S."/>
            <person name="Mand J."/>
            <person name="Longwell J."/>
            <person name="Smith R."/>
            <person name="Enning D."/>
        </authorList>
    </citation>
    <scope>NUCLEOTIDE SEQUENCE</scope>
    <source>
        <strain evidence="1">MIC098Bin6</strain>
    </source>
</reference>
<organism evidence="1 2">
    <name type="scientific">Desulfotignum balticum</name>
    <dbReference type="NCBI Taxonomy" id="115781"/>
    <lineage>
        <taxon>Bacteria</taxon>
        <taxon>Pseudomonadati</taxon>
        <taxon>Thermodesulfobacteriota</taxon>
        <taxon>Desulfobacteria</taxon>
        <taxon>Desulfobacterales</taxon>
        <taxon>Desulfobacteraceae</taxon>
        <taxon>Desulfotignum</taxon>
    </lineage>
</organism>
<accession>A0A931G786</accession>
<evidence type="ECO:0000313" key="1">
    <source>
        <dbReference type="EMBL" id="MBG0779176.1"/>
    </source>
</evidence>
<proteinExistence type="predicted"/>
<protein>
    <submittedName>
        <fullName evidence="1">Peptidoglycan DD-metalloendopeptidase family protein</fullName>
    </submittedName>
</protein>
<dbReference type="Gene3D" id="2.70.70.10">
    <property type="entry name" value="Glucose Permease (Domain IIA)"/>
    <property type="match status" value="1"/>
</dbReference>
<name>A0A931G786_9BACT</name>